<evidence type="ECO:0000313" key="5">
    <source>
        <dbReference type="Ensembl" id="ENSSFOP00015037811.1"/>
    </source>
</evidence>
<name>A0A8C9SDJ6_SCLFO</name>
<dbReference type="Ensembl" id="ENSSFOT00015038229.2">
    <property type="protein sequence ID" value="ENSSFOP00015037811.1"/>
    <property type="gene ID" value="ENSSFOG00015024070.2"/>
</dbReference>
<keyword evidence="1 2" id="KW-0727">SH2 domain</keyword>
<feature type="compositionally biased region" description="Pro residues" evidence="3">
    <location>
        <begin position="261"/>
        <end position="270"/>
    </location>
</feature>
<dbReference type="GO" id="GO:0007169">
    <property type="term" value="P:cell surface receptor protein tyrosine kinase signaling pathway"/>
    <property type="evidence" value="ECO:0007669"/>
    <property type="project" value="TreeGrafter"/>
</dbReference>
<dbReference type="PANTHER" id="PTHR16186">
    <property type="entry name" value="SIGNAL-TRANSDUCING ADAPTOR PROTEIN-RELATED"/>
    <property type="match status" value="1"/>
</dbReference>
<dbReference type="GO" id="GO:0019901">
    <property type="term" value="F:protein kinase binding"/>
    <property type="evidence" value="ECO:0007669"/>
    <property type="project" value="TreeGrafter"/>
</dbReference>
<dbReference type="OrthoDB" id="6086001at2759"/>
<sequence>MYSEKIELCNLKAIVMENPGIKVGPAVYTLMLLNEQVQLKIDSLDTGEEWKGFIMTVANLKIPSKLQLLPGQMLKLEETLEMERKRTAAQPPSVPWETSDLQTQDPSNIYDDVISSIPSVFFVSRQEAKRMLEEHPDYGSIILRPATDNVNYAITLRQMMPSGPVTKHFKVRSEASGFVIELDSPVTVPTLSAVLEYFVEHIPGNLRPYVDPKPYETRIDLCPPAMPPERGPVPAKPAAKPKVTPRARVVPMIRSPQPATAGPPLPPKPPMEQEKENEYIEPDHPGKEMSFKDELDQTLRKRREQLYSASKSMEHCSLSNSGPASGPARRRNSTTEREVS</sequence>
<reference evidence="5 6" key="1">
    <citation type="submission" date="2019-04" db="EMBL/GenBank/DDBJ databases">
        <authorList>
            <consortium name="Wellcome Sanger Institute Data Sharing"/>
        </authorList>
    </citation>
    <scope>NUCLEOTIDE SEQUENCE [LARGE SCALE GENOMIC DNA]</scope>
</reference>
<accession>A0A8C9SDJ6</accession>
<dbReference type="GO" id="GO:0035591">
    <property type="term" value="F:signaling adaptor activity"/>
    <property type="evidence" value="ECO:0007669"/>
    <property type="project" value="InterPro"/>
</dbReference>
<dbReference type="PANTHER" id="PTHR16186:SF10">
    <property type="entry name" value="SIGNAL-TRANSDUCING ADAPTOR PROTEIN 1"/>
    <property type="match status" value="1"/>
</dbReference>
<evidence type="ECO:0000313" key="6">
    <source>
        <dbReference type="Proteomes" id="UP000694397"/>
    </source>
</evidence>
<feature type="region of interest" description="Disordered" evidence="3">
    <location>
        <begin position="253"/>
        <end position="340"/>
    </location>
</feature>
<evidence type="ECO:0000256" key="1">
    <source>
        <dbReference type="ARBA" id="ARBA00022999"/>
    </source>
</evidence>
<dbReference type="InterPro" id="IPR039111">
    <property type="entry name" value="STAP1/STAP2"/>
</dbReference>
<dbReference type="GO" id="GO:0050861">
    <property type="term" value="P:positive regulation of B cell receptor signaling pathway"/>
    <property type="evidence" value="ECO:0007669"/>
    <property type="project" value="TreeGrafter"/>
</dbReference>
<evidence type="ECO:0000259" key="4">
    <source>
        <dbReference type="PROSITE" id="PS50001"/>
    </source>
</evidence>
<evidence type="ECO:0000256" key="2">
    <source>
        <dbReference type="PROSITE-ProRule" id="PRU00191"/>
    </source>
</evidence>
<dbReference type="InterPro" id="IPR036860">
    <property type="entry name" value="SH2_dom_sf"/>
</dbReference>
<dbReference type="Gene3D" id="3.30.505.10">
    <property type="entry name" value="SH2 domain"/>
    <property type="match status" value="1"/>
</dbReference>
<reference evidence="5" key="2">
    <citation type="submission" date="2025-08" db="UniProtKB">
        <authorList>
            <consortium name="Ensembl"/>
        </authorList>
    </citation>
    <scope>IDENTIFICATION</scope>
</reference>
<feature type="compositionally biased region" description="Basic and acidic residues" evidence="3">
    <location>
        <begin position="271"/>
        <end position="299"/>
    </location>
</feature>
<reference evidence="5" key="3">
    <citation type="submission" date="2025-09" db="UniProtKB">
        <authorList>
            <consortium name="Ensembl"/>
        </authorList>
    </citation>
    <scope>IDENTIFICATION</scope>
</reference>
<dbReference type="AlphaFoldDB" id="A0A8C9SDJ6"/>
<organism evidence="5 6">
    <name type="scientific">Scleropages formosus</name>
    <name type="common">Asian bonytongue</name>
    <name type="synonym">Osteoglossum formosum</name>
    <dbReference type="NCBI Taxonomy" id="113540"/>
    <lineage>
        <taxon>Eukaryota</taxon>
        <taxon>Metazoa</taxon>
        <taxon>Chordata</taxon>
        <taxon>Craniata</taxon>
        <taxon>Vertebrata</taxon>
        <taxon>Euteleostomi</taxon>
        <taxon>Actinopterygii</taxon>
        <taxon>Neopterygii</taxon>
        <taxon>Teleostei</taxon>
        <taxon>Osteoglossocephala</taxon>
        <taxon>Osteoglossomorpha</taxon>
        <taxon>Osteoglossiformes</taxon>
        <taxon>Osteoglossidae</taxon>
        <taxon>Scleropages</taxon>
    </lineage>
</organism>
<feature type="domain" description="SH2" evidence="4">
    <location>
        <begin position="96"/>
        <end position="213"/>
    </location>
</feature>
<dbReference type="Proteomes" id="UP000694397">
    <property type="component" value="Chromosome 5"/>
</dbReference>
<dbReference type="Gene3D" id="2.30.29.30">
    <property type="entry name" value="Pleckstrin-homology domain (PH domain)/Phosphotyrosine-binding domain (PTB)"/>
    <property type="match status" value="1"/>
</dbReference>
<proteinExistence type="predicted"/>
<evidence type="ECO:0000256" key="3">
    <source>
        <dbReference type="SAM" id="MobiDB-lite"/>
    </source>
</evidence>
<keyword evidence="6" id="KW-1185">Reference proteome</keyword>
<dbReference type="InterPro" id="IPR011993">
    <property type="entry name" value="PH-like_dom_sf"/>
</dbReference>
<gene>
    <name evidence="5" type="primary">LOC108930767</name>
</gene>
<protein>
    <recommendedName>
        <fullName evidence="4">SH2 domain-containing protein</fullName>
    </recommendedName>
</protein>
<dbReference type="InterPro" id="IPR000980">
    <property type="entry name" value="SH2"/>
</dbReference>
<dbReference type="SUPFAM" id="SSF55550">
    <property type="entry name" value="SH2 domain"/>
    <property type="match status" value="1"/>
</dbReference>
<dbReference type="GeneTree" id="ENSGT00530000063841"/>
<feature type="compositionally biased region" description="Polar residues" evidence="3">
    <location>
        <begin position="307"/>
        <end position="323"/>
    </location>
</feature>
<dbReference type="PROSITE" id="PS50001">
    <property type="entry name" value="SH2"/>
    <property type="match status" value="1"/>
</dbReference>